<proteinExistence type="predicted"/>
<feature type="compositionally biased region" description="Polar residues" evidence="1">
    <location>
        <begin position="309"/>
        <end position="319"/>
    </location>
</feature>
<evidence type="ECO:0000313" key="2">
    <source>
        <dbReference type="EMBL" id="OAD07642.1"/>
    </source>
</evidence>
<dbReference type="VEuPathDB" id="FungiDB:MUCCIDRAFT_104581"/>
<name>A0A162TWB5_MUCCL</name>
<organism evidence="2 3">
    <name type="scientific">Mucor lusitanicus CBS 277.49</name>
    <dbReference type="NCBI Taxonomy" id="747725"/>
    <lineage>
        <taxon>Eukaryota</taxon>
        <taxon>Fungi</taxon>
        <taxon>Fungi incertae sedis</taxon>
        <taxon>Mucoromycota</taxon>
        <taxon>Mucoromycotina</taxon>
        <taxon>Mucoromycetes</taxon>
        <taxon>Mucorales</taxon>
        <taxon>Mucorineae</taxon>
        <taxon>Mucoraceae</taxon>
        <taxon>Mucor</taxon>
    </lineage>
</organism>
<dbReference type="AlphaFoldDB" id="A0A162TWB5"/>
<feature type="region of interest" description="Disordered" evidence="1">
    <location>
        <begin position="203"/>
        <end position="420"/>
    </location>
</feature>
<feature type="compositionally biased region" description="Low complexity" evidence="1">
    <location>
        <begin position="283"/>
        <end position="293"/>
    </location>
</feature>
<reference evidence="2 3" key="1">
    <citation type="submission" date="2015-06" db="EMBL/GenBank/DDBJ databases">
        <title>Expansion of signal transduction pathways in fungi by whole-genome duplication.</title>
        <authorList>
            <consortium name="DOE Joint Genome Institute"/>
            <person name="Corrochano L.M."/>
            <person name="Kuo A."/>
            <person name="Marcet-Houben M."/>
            <person name="Polaino S."/>
            <person name="Salamov A."/>
            <person name="Villalobos J.M."/>
            <person name="Alvarez M.I."/>
            <person name="Avalos J."/>
            <person name="Benito E.P."/>
            <person name="Benoit I."/>
            <person name="Burger G."/>
            <person name="Camino L.P."/>
            <person name="Canovas D."/>
            <person name="Cerda-Olmedo E."/>
            <person name="Cheng J.-F."/>
            <person name="Dominguez A."/>
            <person name="Elias M."/>
            <person name="Eslava A.P."/>
            <person name="Glaser F."/>
            <person name="Grimwood J."/>
            <person name="Gutierrez G."/>
            <person name="Heitman J."/>
            <person name="Henrissat B."/>
            <person name="Iturriaga E.A."/>
            <person name="Lang B.F."/>
            <person name="Lavin J.L."/>
            <person name="Lee S."/>
            <person name="Li W."/>
            <person name="Lindquist E."/>
            <person name="Lopez-Garcia S."/>
            <person name="Luque E.M."/>
            <person name="Marcos A.T."/>
            <person name="Martin J."/>
            <person name="Mccluskey K."/>
            <person name="Medina H.R."/>
            <person name="Miralles-Duran A."/>
            <person name="Miyazaki A."/>
            <person name="Munoz-Torres E."/>
            <person name="Oguiza J.A."/>
            <person name="Ohm R."/>
            <person name="Olmedo M."/>
            <person name="Orejas M."/>
            <person name="Ortiz-Castellanos L."/>
            <person name="Pisabarro A.G."/>
            <person name="Rodriguez-Romero J."/>
            <person name="Ruiz-Herrera J."/>
            <person name="Ruiz-Vazquez R."/>
            <person name="Sanz C."/>
            <person name="Schackwitz W."/>
            <person name="Schmutz J."/>
            <person name="Shahriari M."/>
            <person name="Shelest E."/>
            <person name="Silva-Franco F."/>
            <person name="Soanes D."/>
            <person name="Syed K."/>
            <person name="Tagua V.G."/>
            <person name="Talbot N.J."/>
            <person name="Thon M."/>
            <person name="De Vries R.P."/>
            <person name="Wiebenga A."/>
            <person name="Yadav J.S."/>
            <person name="Braun E.L."/>
            <person name="Baker S."/>
            <person name="Garre V."/>
            <person name="Horwitz B."/>
            <person name="Torres-Martinez S."/>
            <person name="Idnurm A."/>
            <person name="Herrera-Estrella A."/>
            <person name="Gabaldon T."/>
            <person name="Grigoriev I.V."/>
        </authorList>
    </citation>
    <scope>NUCLEOTIDE SEQUENCE [LARGE SCALE GENOMIC DNA]</scope>
    <source>
        <strain evidence="2 3">CBS 277.49</strain>
    </source>
</reference>
<dbReference type="EMBL" id="AMYB01000001">
    <property type="protein sequence ID" value="OAD07642.1"/>
    <property type="molecule type" value="Genomic_DNA"/>
</dbReference>
<feature type="compositionally biased region" description="Pro residues" evidence="1">
    <location>
        <begin position="223"/>
        <end position="235"/>
    </location>
</feature>
<comment type="caution">
    <text evidence="2">The sequence shown here is derived from an EMBL/GenBank/DDBJ whole genome shotgun (WGS) entry which is preliminary data.</text>
</comment>
<feature type="compositionally biased region" description="Basic and acidic residues" evidence="1">
    <location>
        <begin position="203"/>
        <end position="220"/>
    </location>
</feature>
<dbReference type="OrthoDB" id="2288039at2759"/>
<sequence length="510" mass="56512">MSANDLFYVLQETDLNNQELYLPADTPSGKTNPQRLKALLKKHHARQRERLLNQQVAELDDYQKDFANRNKDDLFITQTETACELMSGPDFLVECNDQFMELLSMITLTSSTTTDKDTRMSELTDSVVPEEKGPSAPPPPSDDDMDTSEDEEDSLTDMPQNTATSAGGCDDDEAIHKRKMKYSSIIKKKYRKGFTRLRKHHEAQFKKLQDIQREDLDAIAEKTPPPPPPPPPPVPVEVAEAERKPSPAVNTKEQTPRPNVKEKQKQLERGRAVNEHQREALSTTQQTTQQLQKTMHRHHDRSKHHTDKNMSWSQPPQSKSHTDKIIPGSKPPTVATAGPPTVATAGPPTVATAGPPTVATAGPPTVATAGPPSVATAAGPPVVASSGSRSGNNNNSNYRGKSQKKRRDSNQPLFDTRPITFKPSTLLGDTTGSIYIKNKPDRVIINGQDFGSPKDFDDAINGIQRHDNSIFKRHLAGDTYLYFKPSVGKFVALGKVSRIQPFIHKFLLSR</sequence>
<accession>A0A162TWB5</accession>
<evidence type="ECO:0000256" key="1">
    <source>
        <dbReference type="SAM" id="MobiDB-lite"/>
    </source>
</evidence>
<feature type="compositionally biased region" description="Low complexity" evidence="1">
    <location>
        <begin position="331"/>
        <end position="397"/>
    </location>
</feature>
<feature type="compositionally biased region" description="Basic and acidic residues" evidence="1">
    <location>
        <begin position="259"/>
        <end position="279"/>
    </location>
</feature>
<evidence type="ECO:0000313" key="3">
    <source>
        <dbReference type="Proteomes" id="UP000077051"/>
    </source>
</evidence>
<dbReference type="Proteomes" id="UP000077051">
    <property type="component" value="Unassembled WGS sequence"/>
</dbReference>
<feature type="compositionally biased region" description="Basic residues" evidence="1">
    <location>
        <begin position="294"/>
        <end position="306"/>
    </location>
</feature>
<feature type="compositionally biased region" description="Polar residues" evidence="1">
    <location>
        <begin position="248"/>
        <end position="257"/>
    </location>
</feature>
<feature type="region of interest" description="Disordered" evidence="1">
    <location>
        <begin position="112"/>
        <end position="175"/>
    </location>
</feature>
<protein>
    <submittedName>
        <fullName evidence="2">Uncharacterized protein</fullName>
    </submittedName>
</protein>
<feature type="compositionally biased region" description="Acidic residues" evidence="1">
    <location>
        <begin position="141"/>
        <end position="155"/>
    </location>
</feature>
<gene>
    <name evidence="2" type="ORF">MUCCIDRAFT_104581</name>
</gene>
<keyword evidence="3" id="KW-1185">Reference proteome</keyword>